<dbReference type="OrthoDB" id="420651at2"/>
<keyword evidence="4" id="KW-1185">Reference proteome</keyword>
<name>A0A5B8G328_9RHOB</name>
<dbReference type="InterPro" id="IPR050855">
    <property type="entry name" value="NDM-1-like"/>
</dbReference>
<dbReference type="CDD" id="cd16282">
    <property type="entry name" value="metallo-hydrolase-like_MBL-fold"/>
    <property type="match status" value="1"/>
</dbReference>
<sequence length="346" mass="36455">MLSLLLTLCLAAQPETCGEHALPAAPCPEGAEAAAAAWLSDRPALTLDGWRCGAAPPLEVGEIAPGVFVHPGPVAEASPENGGDQANVGFIIGGEAVAVIDSGGSRAMGEALLAAIRARTELPVRWLILTHMHPDHLLGTDPFTEIGARLVVHARLPEALRNRAEGYAESWERQIGPRAWLATRVPVAGVTSAQTVQPGAPLSLDLGNRVLRVEAMPTAHTDNDLVVTDTGSGTLWLSDLAFLRHTPVVDGSVLGWLAVLDALSARPGARMVPGHGPVSEPWPEGLAPTRAYLTALVEETRAALRAGESMTDATRHLGSALAADWALFPAYNPRNATAVYKELEWE</sequence>
<dbReference type="KEGG" id="ppru:FDP22_18140"/>
<feature type="domain" description="Metallo-beta-lactamase" evidence="2">
    <location>
        <begin position="85"/>
        <end position="275"/>
    </location>
</feature>
<dbReference type="Proteomes" id="UP000305888">
    <property type="component" value="Plasmid pD4M1A"/>
</dbReference>
<dbReference type="PANTHER" id="PTHR42951:SF4">
    <property type="entry name" value="ACYL-COENZYME A THIOESTERASE MBLAC2"/>
    <property type="match status" value="1"/>
</dbReference>
<gene>
    <name evidence="3" type="ORF">FDP22_18140</name>
</gene>
<comment type="similarity">
    <text evidence="1">Belongs to the metallo-beta-lactamase superfamily. Class-B beta-lactamase family.</text>
</comment>
<keyword evidence="3" id="KW-0378">Hydrolase</keyword>
<dbReference type="SMART" id="SM00849">
    <property type="entry name" value="Lactamase_B"/>
    <property type="match status" value="1"/>
</dbReference>
<reference evidence="3 4" key="1">
    <citation type="submission" date="2019-06" db="EMBL/GenBank/DDBJ databases">
        <title>Genome sequence of Rhodobacteraceae bacterium D4M1.</title>
        <authorList>
            <person name="Cao J."/>
        </authorList>
    </citation>
    <scope>NUCLEOTIDE SEQUENCE [LARGE SCALE GENOMIC DNA]</scope>
    <source>
        <strain evidence="3 4">D4M1</strain>
        <plasmid evidence="4">pd4m1a</plasmid>
    </source>
</reference>
<evidence type="ECO:0000259" key="2">
    <source>
        <dbReference type="SMART" id="SM00849"/>
    </source>
</evidence>
<dbReference type="EMBL" id="CP040819">
    <property type="protein sequence ID" value="QDL93809.1"/>
    <property type="molecule type" value="Genomic_DNA"/>
</dbReference>
<evidence type="ECO:0000256" key="1">
    <source>
        <dbReference type="ARBA" id="ARBA00005250"/>
    </source>
</evidence>
<dbReference type="RefSeq" id="WP_138573967.1">
    <property type="nucleotide sequence ID" value="NZ_CP040819.1"/>
</dbReference>
<dbReference type="InterPro" id="IPR036866">
    <property type="entry name" value="RibonucZ/Hydroxyglut_hydro"/>
</dbReference>
<dbReference type="AlphaFoldDB" id="A0A5B8G328"/>
<dbReference type="InterPro" id="IPR030829">
    <property type="entry name" value="SoxH-rel_PQQ_2"/>
</dbReference>
<geneLocation type="plasmid" evidence="4">
    <name>pd4m1a</name>
</geneLocation>
<accession>A0A5B8G328</accession>
<dbReference type="InterPro" id="IPR001279">
    <property type="entry name" value="Metallo-B-lactamas"/>
</dbReference>
<dbReference type="SUPFAM" id="SSF56281">
    <property type="entry name" value="Metallo-hydrolase/oxidoreductase"/>
    <property type="match status" value="1"/>
</dbReference>
<dbReference type="GO" id="GO:0016787">
    <property type="term" value="F:hydrolase activity"/>
    <property type="evidence" value="ECO:0007669"/>
    <property type="project" value="UniProtKB-KW"/>
</dbReference>
<dbReference type="PANTHER" id="PTHR42951">
    <property type="entry name" value="METALLO-BETA-LACTAMASE DOMAIN-CONTAINING"/>
    <property type="match status" value="1"/>
</dbReference>
<dbReference type="NCBIfam" id="TIGR04559">
    <property type="entry name" value="SoxH_rel_PQQ_2"/>
    <property type="match status" value="1"/>
</dbReference>
<evidence type="ECO:0000313" key="3">
    <source>
        <dbReference type="EMBL" id="QDL93809.1"/>
    </source>
</evidence>
<keyword evidence="3" id="KW-0614">Plasmid</keyword>
<protein>
    <submittedName>
        <fullName evidence="3">Quinoprotein relay system zinc metallohydrolase 2</fullName>
    </submittedName>
</protein>
<organism evidence="3 4">
    <name type="scientific">Paroceanicella profunda</name>
    <dbReference type="NCBI Taxonomy" id="2579971"/>
    <lineage>
        <taxon>Bacteria</taxon>
        <taxon>Pseudomonadati</taxon>
        <taxon>Pseudomonadota</taxon>
        <taxon>Alphaproteobacteria</taxon>
        <taxon>Rhodobacterales</taxon>
        <taxon>Paracoccaceae</taxon>
        <taxon>Paroceanicella</taxon>
    </lineage>
</organism>
<dbReference type="GO" id="GO:0017001">
    <property type="term" value="P:antibiotic catabolic process"/>
    <property type="evidence" value="ECO:0007669"/>
    <property type="project" value="UniProtKB-ARBA"/>
</dbReference>
<evidence type="ECO:0000313" key="4">
    <source>
        <dbReference type="Proteomes" id="UP000305888"/>
    </source>
</evidence>
<dbReference type="Gene3D" id="3.60.15.10">
    <property type="entry name" value="Ribonuclease Z/Hydroxyacylglutathione hydrolase-like"/>
    <property type="match status" value="1"/>
</dbReference>
<proteinExistence type="inferred from homology"/>
<dbReference type="Pfam" id="PF00753">
    <property type="entry name" value="Lactamase_B"/>
    <property type="match status" value="1"/>
</dbReference>